<protein>
    <submittedName>
        <fullName evidence="1">Glycosyltransferase family 1 protein</fullName>
    </submittedName>
</protein>
<gene>
    <name evidence="1" type="ORF">EIK76_03810</name>
</gene>
<dbReference type="RefSeq" id="WP_046519116.1">
    <property type="nucleotide sequence ID" value="NZ_LAVS01000008.1"/>
</dbReference>
<proteinExistence type="predicted"/>
<keyword evidence="2" id="KW-1185">Reference proteome</keyword>
<sequence length="515" mass="58535">MSVQELVRFDLLYLQANDWPVNEFHHWDTSNFLPLDTTTKLSLLQRFKPDSVPLLLWRTMQLLLLGERDVDTQQLIRHFNTLSFLQQNLLYSQLMRANFVGQSLAFDHAILYQIMIKNFCRQSAEFCHVSPLIGQGNEEIVILLTNQFVTSQHGPTLTVLNYASALKAMGKHPVVICCTSVAKSAHYLYPLPAPLFFGTVRNEYFQDNMLFDLDTGKHQPGHGGSAVKCWDQHFDFMQLTPMDDAEHLVDLVNVINQINPRFIIGVGGLNPVLEFIAQNRPVLNVPCVTSLVTPLYAVPVLHRDLTEKDQKRIESLAISHPVLTSRLPFRLRKFDCVKSSKVTDKVIQFAIVGYRLEQEIRPDFIDTLLAIKNRFPQSGFVIIGPDAIESFPELLQSCSYFSGRVSNAIDLIAHCHFMLNPKRQGGGTSAIEALSLGIPVLTEAYGDVYQYIGDDFVFSSDQERLEFIQRYLTDSEFETAYIWTCLETAAKATDSSAIVQQLLLDYDSYIYQLQH</sequence>
<organism evidence="1 2">
    <name type="scientific">Rheinheimera mesophila</name>
    <dbReference type="NCBI Taxonomy" id="1547515"/>
    <lineage>
        <taxon>Bacteria</taxon>
        <taxon>Pseudomonadati</taxon>
        <taxon>Pseudomonadota</taxon>
        <taxon>Gammaproteobacteria</taxon>
        <taxon>Chromatiales</taxon>
        <taxon>Chromatiaceae</taxon>
        <taxon>Rheinheimera</taxon>
    </lineage>
</organism>
<keyword evidence="1" id="KW-0808">Transferase</keyword>
<dbReference type="Proteomes" id="UP000276260">
    <property type="component" value="Unassembled WGS sequence"/>
</dbReference>
<dbReference type="OrthoDB" id="1883113at2"/>
<comment type="caution">
    <text evidence="1">The sequence shown here is derived from an EMBL/GenBank/DDBJ whole genome shotgun (WGS) entry which is preliminary data.</text>
</comment>
<dbReference type="SUPFAM" id="SSF53756">
    <property type="entry name" value="UDP-Glycosyltransferase/glycogen phosphorylase"/>
    <property type="match status" value="1"/>
</dbReference>
<evidence type="ECO:0000313" key="2">
    <source>
        <dbReference type="Proteomes" id="UP000276260"/>
    </source>
</evidence>
<dbReference type="EMBL" id="RRCF01000001">
    <property type="protein sequence ID" value="RRJ23223.1"/>
    <property type="molecule type" value="Genomic_DNA"/>
</dbReference>
<name>A0A3P3QSJ0_9GAMM</name>
<dbReference type="Gene3D" id="3.40.50.2000">
    <property type="entry name" value="Glycogen Phosphorylase B"/>
    <property type="match status" value="1"/>
</dbReference>
<accession>A0A3P3QSJ0</accession>
<dbReference type="AlphaFoldDB" id="A0A3P3QSJ0"/>
<dbReference type="GO" id="GO:0016740">
    <property type="term" value="F:transferase activity"/>
    <property type="evidence" value="ECO:0007669"/>
    <property type="project" value="UniProtKB-KW"/>
</dbReference>
<evidence type="ECO:0000313" key="1">
    <source>
        <dbReference type="EMBL" id="RRJ23223.1"/>
    </source>
</evidence>
<reference evidence="1 2" key="1">
    <citation type="submission" date="2018-11" db="EMBL/GenBank/DDBJ databases">
        <title>Draft genome analysis of Rheinheimera mesophila isolated from an industrial waste site.</title>
        <authorList>
            <person name="Yu Q."/>
            <person name="Qi Y."/>
            <person name="Zhang H."/>
            <person name="Lu Y."/>
            <person name="Pu J."/>
        </authorList>
    </citation>
    <scope>NUCLEOTIDE SEQUENCE [LARGE SCALE GENOMIC DNA]</scope>
    <source>
        <strain evidence="1 2">IITR13</strain>
    </source>
</reference>